<gene>
    <name evidence="3" type="ORF">ANN_06654</name>
</gene>
<proteinExistence type="predicted"/>
<feature type="domain" description="Enoyl reductase (ER)" evidence="2">
    <location>
        <begin position="13"/>
        <end position="405"/>
    </location>
</feature>
<name>A0ABQ8TGI9_PERAM</name>
<dbReference type="InterPro" id="IPR011032">
    <property type="entry name" value="GroES-like_sf"/>
</dbReference>
<dbReference type="Pfam" id="PF13602">
    <property type="entry name" value="ADH_zinc_N_2"/>
    <property type="match status" value="1"/>
</dbReference>
<dbReference type="InterPro" id="IPR036291">
    <property type="entry name" value="NAD(P)-bd_dom_sf"/>
</dbReference>
<dbReference type="PANTHER" id="PTHR44054">
    <property type="entry name" value="SYNAPTIC VESICLE MEMBRANE PROTEIN VAT-1 HOMOLOG-LIKE"/>
    <property type="match status" value="1"/>
</dbReference>
<evidence type="ECO:0000259" key="2">
    <source>
        <dbReference type="SMART" id="SM00829"/>
    </source>
</evidence>
<evidence type="ECO:0000256" key="1">
    <source>
        <dbReference type="ARBA" id="ARBA00023002"/>
    </source>
</evidence>
<dbReference type="EMBL" id="JAJSOF020000011">
    <property type="protein sequence ID" value="KAJ4444857.1"/>
    <property type="molecule type" value="Genomic_DNA"/>
</dbReference>
<organism evidence="3 4">
    <name type="scientific">Periplaneta americana</name>
    <name type="common">American cockroach</name>
    <name type="synonym">Blatta americana</name>
    <dbReference type="NCBI Taxonomy" id="6978"/>
    <lineage>
        <taxon>Eukaryota</taxon>
        <taxon>Metazoa</taxon>
        <taxon>Ecdysozoa</taxon>
        <taxon>Arthropoda</taxon>
        <taxon>Hexapoda</taxon>
        <taxon>Insecta</taxon>
        <taxon>Pterygota</taxon>
        <taxon>Neoptera</taxon>
        <taxon>Polyneoptera</taxon>
        <taxon>Dictyoptera</taxon>
        <taxon>Blattodea</taxon>
        <taxon>Blattoidea</taxon>
        <taxon>Blattidae</taxon>
        <taxon>Blattinae</taxon>
        <taxon>Periplaneta</taxon>
    </lineage>
</organism>
<protein>
    <recommendedName>
        <fullName evidence="2">Enoyl reductase (ER) domain-containing protein</fullName>
    </recommendedName>
</protein>
<dbReference type="InterPro" id="IPR013154">
    <property type="entry name" value="ADH-like_N"/>
</dbReference>
<sequence length="417" mass="46560">MEEVRSVVVTEFGGYDCIKVKPWPLQRALGAGDVEVAVAMCGMNFADLYTRQGLLRTKKPPFVLGIECAGQVTAVADDVVNVKVRKKKRNWLGHWLRRNCLLKDTLEGMVNGRRVRDRRRYQIMDDIKIYGSYEEAKKKAENMKDWRKVGDRVICYQYTGDLYRERVVIAASQCFVLPPDVNYEHGAALAVNYLTAYFCVLDVGHLRPGQSVFIPSCAGGVGWAATQLARSVESVTIFGTCSASKKEAVRGNGVTHALDHDSYEQELLKICPEGVDVVIDSMGGSAFATSQRLLKPLGRVVLIGSNSVVTDDRKLGMWSLLRMWWSTKSIVAMDLLMHNRVVAGLHLGLLLEQQPARVRAAMDHVLQLYAEGKVKPKIDSIWPLDKIVEATKVLAERRNVGKVLLKVEPTNNEEEKA</sequence>
<dbReference type="SUPFAM" id="SSF50129">
    <property type="entry name" value="GroES-like"/>
    <property type="match status" value="1"/>
</dbReference>
<accession>A0ABQ8TGI9</accession>
<dbReference type="Proteomes" id="UP001148838">
    <property type="component" value="Unassembled WGS sequence"/>
</dbReference>
<keyword evidence="1" id="KW-0560">Oxidoreductase</keyword>
<dbReference type="InterPro" id="IPR052100">
    <property type="entry name" value="SV-ATPase_mito-regulator"/>
</dbReference>
<keyword evidence="4" id="KW-1185">Reference proteome</keyword>
<evidence type="ECO:0000313" key="3">
    <source>
        <dbReference type="EMBL" id="KAJ4444857.1"/>
    </source>
</evidence>
<dbReference type="InterPro" id="IPR020843">
    <property type="entry name" value="ER"/>
</dbReference>
<reference evidence="3 4" key="1">
    <citation type="journal article" date="2022" name="Allergy">
        <title>Genome assembly and annotation of Periplaneta americana reveal a comprehensive cockroach allergen profile.</title>
        <authorList>
            <person name="Wang L."/>
            <person name="Xiong Q."/>
            <person name="Saelim N."/>
            <person name="Wang L."/>
            <person name="Nong W."/>
            <person name="Wan A.T."/>
            <person name="Shi M."/>
            <person name="Liu X."/>
            <person name="Cao Q."/>
            <person name="Hui J.H.L."/>
            <person name="Sookrung N."/>
            <person name="Leung T.F."/>
            <person name="Tungtrongchitr A."/>
            <person name="Tsui S.K.W."/>
        </authorList>
    </citation>
    <scope>NUCLEOTIDE SEQUENCE [LARGE SCALE GENOMIC DNA]</scope>
    <source>
        <strain evidence="3">PWHHKU_190912</strain>
    </source>
</reference>
<evidence type="ECO:0000313" key="4">
    <source>
        <dbReference type="Proteomes" id="UP001148838"/>
    </source>
</evidence>
<dbReference type="Gene3D" id="3.90.180.10">
    <property type="entry name" value="Medium-chain alcohol dehydrogenases, catalytic domain"/>
    <property type="match status" value="2"/>
</dbReference>
<comment type="caution">
    <text evidence="3">The sequence shown here is derived from an EMBL/GenBank/DDBJ whole genome shotgun (WGS) entry which is preliminary data.</text>
</comment>
<dbReference type="SUPFAM" id="SSF51735">
    <property type="entry name" value="NAD(P)-binding Rossmann-fold domains"/>
    <property type="match status" value="1"/>
</dbReference>
<dbReference type="PANTHER" id="PTHR44054:SF1">
    <property type="entry name" value="SYNAPTIC VESICLE MEMBRANE PROTEIN VAT-1 HOMOLOG"/>
    <property type="match status" value="1"/>
</dbReference>
<dbReference type="Pfam" id="PF08240">
    <property type="entry name" value="ADH_N"/>
    <property type="match status" value="1"/>
</dbReference>
<dbReference type="SMART" id="SM00829">
    <property type="entry name" value="PKS_ER"/>
    <property type="match status" value="1"/>
</dbReference>